<evidence type="ECO:0000256" key="7">
    <source>
        <dbReference type="ARBA" id="ARBA00022630"/>
    </source>
</evidence>
<dbReference type="GO" id="GO:0005829">
    <property type="term" value="C:cytosol"/>
    <property type="evidence" value="ECO:0007669"/>
    <property type="project" value="TreeGrafter"/>
</dbReference>
<feature type="domain" description="Pyridine nucleotide-disulphide oxidoreductase dimerisation" evidence="14">
    <location>
        <begin position="345"/>
        <end position="452"/>
    </location>
</feature>
<dbReference type="NCBIfam" id="NF003585">
    <property type="entry name" value="PRK05249.1"/>
    <property type="match status" value="1"/>
</dbReference>
<evidence type="ECO:0000259" key="15">
    <source>
        <dbReference type="Pfam" id="PF07992"/>
    </source>
</evidence>
<dbReference type="PRINTS" id="PR00411">
    <property type="entry name" value="PNDRDTASEI"/>
</dbReference>
<dbReference type="PANTHER" id="PTHR22912">
    <property type="entry name" value="DISULFIDE OXIDOREDUCTASE"/>
    <property type="match status" value="1"/>
</dbReference>
<evidence type="ECO:0000256" key="6">
    <source>
        <dbReference type="ARBA" id="ARBA00022490"/>
    </source>
</evidence>
<evidence type="ECO:0000256" key="4">
    <source>
        <dbReference type="ARBA" id="ARBA00012772"/>
    </source>
</evidence>
<dbReference type="EC" id="1.6.1.1" evidence="4"/>
<comment type="similarity">
    <text evidence="3">Belongs to the class-I pyridine nucleotide-disulfide oxidoreductase family.</text>
</comment>
<evidence type="ECO:0000313" key="17">
    <source>
        <dbReference type="Proteomes" id="UP000319342"/>
    </source>
</evidence>
<dbReference type="InterPro" id="IPR001100">
    <property type="entry name" value="Pyr_nuc-diS_OxRdtase"/>
</dbReference>
<dbReference type="InterPro" id="IPR016156">
    <property type="entry name" value="FAD/NAD-linked_Rdtase_dimer_sf"/>
</dbReference>
<organism evidence="16 17">
    <name type="scientific">Rohdeia mirabilis</name>
    <dbReference type="NCBI Taxonomy" id="2528008"/>
    <lineage>
        <taxon>Bacteria</taxon>
        <taxon>Pseudomonadati</taxon>
        <taxon>Planctomycetota</taxon>
        <taxon>Planctomycetia</taxon>
        <taxon>Planctomycetia incertae sedis</taxon>
        <taxon>Rohdeia</taxon>
    </lineage>
</organism>
<keyword evidence="9" id="KW-0521">NADP</keyword>
<dbReference type="PANTHER" id="PTHR22912:SF93">
    <property type="entry name" value="SOLUBLE PYRIDINE NUCLEOTIDE TRANSHYDROGENASE"/>
    <property type="match status" value="1"/>
</dbReference>
<evidence type="ECO:0000256" key="8">
    <source>
        <dbReference type="ARBA" id="ARBA00022827"/>
    </source>
</evidence>
<evidence type="ECO:0000256" key="13">
    <source>
        <dbReference type="PIRSR" id="PIRSR000350-3"/>
    </source>
</evidence>
<dbReference type="GO" id="GO:0050660">
    <property type="term" value="F:flavin adenine dinucleotide binding"/>
    <property type="evidence" value="ECO:0007669"/>
    <property type="project" value="TreeGrafter"/>
</dbReference>
<dbReference type="Pfam" id="PF02852">
    <property type="entry name" value="Pyr_redox_dim"/>
    <property type="match status" value="1"/>
</dbReference>
<dbReference type="GO" id="GO:0006103">
    <property type="term" value="P:2-oxoglutarate metabolic process"/>
    <property type="evidence" value="ECO:0007669"/>
    <property type="project" value="TreeGrafter"/>
</dbReference>
<protein>
    <recommendedName>
        <fullName evidence="5">Soluble pyridine nucleotide transhydrogenase</fullName>
        <ecNumber evidence="4">1.6.1.1</ecNumber>
    </recommendedName>
    <alternativeName>
        <fullName evidence="12">NAD(P)(+) transhydrogenase [B-specific]</fullName>
    </alternativeName>
</protein>
<evidence type="ECO:0000256" key="2">
    <source>
        <dbReference type="ARBA" id="ARBA00004496"/>
    </source>
</evidence>
<evidence type="ECO:0000256" key="5">
    <source>
        <dbReference type="ARBA" id="ARBA00016603"/>
    </source>
</evidence>
<dbReference type="InterPro" id="IPR004099">
    <property type="entry name" value="Pyr_nucl-diS_OxRdtase_dimer"/>
</dbReference>
<dbReference type="EMBL" id="CP036290">
    <property type="protein sequence ID" value="QDU82954.1"/>
    <property type="molecule type" value="Genomic_DNA"/>
</dbReference>
<keyword evidence="8 13" id="KW-0274">FAD</keyword>
<feature type="binding site" evidence="13">
    <location>
        <position position="310"/>
    </location>
    <ligand>
        <name>FAD</name>
        <dbReference type="ChEBI" id="CHEBI:57692"/>
    </ligand>
</feature>
<dbReference type="GO" id="GO:0003957">
    <property type="term" value="F:NAD(P)+ transhydrogenase (Si-specific) activity"/>
    <property type="evidence" value="ECO:0007669"/>
    <property type="project" value="UniProtKB-EC"/>
</dbReference>
<evidence type="ECO:0000256" key="1">
    <source>
        <dbReference type="ARBA" id="ARBA00002842"/>
    </source>
</evidence>
<dbReference type="Proteomes" id="UP000319342">
    <property type="component" value="Chromosome"/>
</dbReference>
<evidence type="ECO:0000313" key="16">
    <source>
        <dbReference type="EMBL" id="QDU82954.1"/>
    </source>
</evidence>
<evidence type="ECO:0000259" key="14">
    <source>
        <dbReference type="Pfam" id="PF02852"/>
    </source>
</evidence>
<dbReference type="PIRSF" id="PIRSF000350">
    <property type="entry name" value="Mercury_reductase_MerA"/>
    <property type="match status" value="1"/>
</dbReference>
<dbReference type="InterPro" id="IPR036188">
    <property type="entry name" value="FAD/NAD-bd_sf"/>
</dbReference>
<feature type="binding site" evidence="13">
    <location>
        <position position="269"/>
    </location>
    <ligand>
        <name>NAD(+)</name>
        <dbReference type="ChEBI" id="CHEBI:57540"/>
    </ligand>
</feature>
<dbReference type="AlphaFoldDB" id="A0A518CUS9"/>
<reference evidence="16 17" key="1">
    <citation type="submission" date="2019-02" db="EMBL/GenBank/DDBJ databases">
        <title>Deep-cultivation of Planctomycetes and their phenomic and genomic characterization uncovers novel biology.</title>
        <authorList>
            <person name="Wiegand S."/>
            <person name="Jogler M."/>
            <person name="Boedeker C."/>
            <person name="Pinto D."/>
            <person name="Vollmers J."/>
            <person name="Rivas-Marin E."/>
            <person name="Kohn T."/>
            <person name="Peeters S.H."/>
            <person name="Heuer A."/>
            <person name="Rast P."/>
            <person name="Oberbeckmann S."/>
            <person name="Bunk B."/>
            <person name="Jeske O."/>
            <person name="Meyerdierks A."/>
            <person name="Storesund J.E."/>
            <person name="Kallscheuer N."/>
            <person name="Luecker S."/>
            <person name="Lage O.M."/>
            <person name="Pohl T."/>
            <person name="Merkel B.J."/>
            <person name="Hornburger P."/>
            <person name="Mueller R.-W."/>
            <person name="Bruemmer F."/>
            <person name="Labrenz M."/>
            <person name="Spormann A.M."/>
            <person name="Op den Camp H."/>
            <person name="Overmann J."/>
            <person name="Amann R."/>
            <person name="Jetten M.S.M."/>
            <person name="Mascher T."/>
            <person name="Medema M.H."/>
            <person name="Devos D.P."/>
            <person name="Kaster A.-K."/>
            <person name="Ovreas L."/>
            <person name="Rohde M."/>
            <person name="Galperin M.Y."/>
            <person name="Jogler C."/>
        </authorList>
    </citation>
    <scope>NUCLEOTIDE SEQUENCE [LARGE SCALE GENOMIC DNA]</scope>
    <source>
        <strain evidence="16 17">Pla163</strain>
    </source>
</reference>
<feature type="domain" description="FAD/NAD(P)-binding" evidence="15">
    <location>
        <begin position="4"/>
        <end position="325"/>
    </location>
</feature>
<keyword evidence="13" id="KW-0547">Nucleotide-binding</keyword>
<dbReference type="RefSeq" id="WP_145181781.1">
    <property type="nucleotide sequence ID" value="NZ_CP036290.1"/>
</dbReference>
<evidence type="ECO:0000256" key="11">
    <source>
        <dbReference type="ARBA" id="ARBA00023027"/>
    </source>
</evidence>
<comment type="function">
    <text evidence="1">Conversion of NADPH, generated by peripheral catabolic pathways, to NADH, which can enter the respiratory chain for energy generation.</text>
</comment>
<keyword evidence="6" id="KW-0963">Cytoplasm</keyword>
<comment type="subcellular location">
    <subcellularLocation>
        <location evidence="2">Cytoplasm</location>
    </subcellularLocation>
</comment>
<comment type="cofactor">
    <cofactor evidence="13">
        <name>FAD</name>
        <dbReference type="ChEBI" id="CHEBI:57692"/>
    </cofactor>
    <text evidence="13">Binds 1 FAD per subunit.</text>
</comment>
<keyword evidence="17" id="KW-1185">Reference proteome</keyword>
<keyword evidence="10 16" id="KW-0560">Oxidoreductase</keyword>
<evidence type="ECO:0000256" key="10">
    <source>
        <dbReference type="ARBA" id="ARBA00023002"/>
    </source>
</evidence>
<dbReference type="GO" id="GO:0004148">
    <property type="term" value="F:dihydrolipoyl dehydrogenase (NADH) activity"/>
    <property type="evidence" value="ECO:0007669"/>
    <property type="project" value="TreeGrafter"/>
</dbReference>
<dbReference type="Gene3D" id="3.30.390.30">
    <property type="match status" value="1"/>
</dbReference>
<dbReference type="InterPro" id="IPR023753">
    <property type="entry name" value="FAD/NAD-binding_dom"/>
</dbReference>
<evidence type="ECO:0000256" key="3">
    <source>
        <dbReference type="ARBA" id="ARBA00007532"/>
    </source>
</evidence>
<feature type="binding site" evidence="13">
    <location>
        <position position="51"/>
    </location>
    <ligand>
        <name>FAD</name>
        <dbReference type="ChEBI" id="CHEBI:57692"/>
    </ligand>
</feature>
<proteinExistence type="inferred from homology"/>
<name>A0A518CUS9_9BACT</name>
<dbReference type="InterPro" id="IPR050151">
    <property type="entry name" value="Class-I_Pyr_Nuc-Dis_Oxidored"/>
</dbReference>
<dbReference type="SUPFAM" id="SSF51905">
    <property type="entry name" value="FAD/NAD(P)-binding domain"/>
    <property type="match status" value="1"/>
</dbReference>
<sequence>MYDYDLICIGSGPAGQRAAVQAAKLGKRACVVERRFQYGGVCTETGTIPSKTFREAVKGFRAYQRLAKTHSPAASMRPEMSDLLGRVSEVIGKEAEVVRDQLARNEVDLINGTARFVDEHTVEIWTGTGTRPVTFQNAMVAVGTRPVEPKGVPVDGQTILTSDDIISLEKLPRTMVVVGSGVIGVEYASMFAQLGVQVTVVDKRVRPLDFLDHEITDDLVHQMRRNYVTFRGGEGVESIDIVEMPQKKGVVRLDSGKFLVADVVLFSAGRQGATDGLGLDSIGVEPNKRGLLEVDEFYRTSCSNVYAAGDVIGYPALAATSAEQGRLSACHMFEQSTESMPEHYPVGIYSIPEISMVGPTEQELTEKKIPYETGIARYREIARGQILGDDSGLFKMIFHRDDKRLLAVHCIGTGATELVHVGQAVLALGGGLDYFLSTVFNYPTLAECYKVAAYNAANKLRLAEIFEQRDHVKVDVTSEDEPVRDVA</sequence>
<dbReference type="Pfam" id="PF07992">
    <property type="entry name" value="Pyr_redox_2"/>
    <property type="match status" value="1"/>
</dbReference>
<dbReference type="PRINTS" id="PR00368">
    <property type="entry name" value="FADPNR"/>
</dbReference>
<gene>
    <name evidence="16" type="primary">sthA</name>
    <name evidence="16" type="ORF">Pla163_00490</name>
</gene>
<dbReference type="SUPFAM" id="SSF55424">
    <property type="entry name" value="FAD/NAD-linked reductases, dimerisation (C-terminal) domain"/>
    <property type="match status" value="1"/>
</dbReference>
<dbReference type="OrthoDB" id="230580at2"/>
<feature type="binding site" evidence="13">
    <location>
        <begin position="179"/>
        <end position="186"/>
    </location>
    <ligand>
        <name>NAD(+)</name>
        <dbReference type="ChEBI" id="CHEBI:57540"/>
    </ligand>
</feature>
<keyword evidence="11 13" id="KW-0520">NAD</keyword>
<dbReference type="Gene3D" id="3.50.50.60">
    <property type="entry name" value="FAD/NAD(P)-binding domain"/>
    <property type="match status" value="2"/>
</dbReference>
<evidence type="ECO:0000256" key="12">
    <source>
        <dbReference type="ARBA" id="ARBA00031183"/>
    </source>
</evidence>
<evidence type="ECO:0000256" key="9">
    <source>
        <dbReference type="ARBA" id="ARBA00022857"/>
    </source>
</evidence>
<keyword evidence="7" id="KW-0285">Flavoprotein</keyword>
<accession>A0A518CUS9</accession>